<reference evidence="1" key="1">
    <citation type="submission" date="2016-08" db="EMBL/GenBank/DDBJ databases">
        <authorList>
            <person name="Seilhamer J.J."/>
        </authorList>
    </citation>
    <scope>NUCLEOTIDE SEQUENCE</scope>
    <source>
        <strain evidence="1">86-1</strain>
    </source>
</reference>
<organism evidence="1">
    <name type="scientific">uncultured Desulfovibrio sp</name>
    <dbReference type="NCBI Taxonomy" id="167968"/>
    <lineage>
        <taxon>Bacteria</taxon>
        <taxon>Pseudomonadati</taxon>
        <taxon>Thermodesulfobacteriota</taxon>
        <taxon>Desulfovibrionia</taxon>
        <taxon>Desulfovibrionales</taxon>
        <taxon>Desulfovibrionaceae</taxon>
        <taxon>Desulfovibrio</taxon>
        <taxon>environmental samples</taxon>
    </lineage>
</organism>
<accession>A0A212L2W7</accession>
<name>A0A212L2W7_9BACT</name>
<evidence type="ECO:0000313" key="1">
    <source>
        <dbReference type="EMBL" id="SCM71699.1"/>
    </source>
</evidence>
<protein>
    <submittedName>
        <fullName evidence="1">Uncharacterized protein</fullName>
    </submittedName>
</protein>
<gene>
    <name evidence="1" type="ORF">KL86DES1_20140</name>
</gene>
<dbReference type="AlphaFoldDB" id="A0A212L2W7"/>
<dbReference type="EMBL" id="FMJC01000002">
    <property type="protein sequence ID" value="SCM71699.1"/>
    <property type="molecule type" value="Genomic_DNA"/>
</dbReference>
<proteinExistence type="predicted"/>
<sequence>MALQASTDFLLYKGLWRDYKSGMMSAAPVLRIFGRAPLPVPGVHDFSKFTSLRVRAAASPAVPR</sequence>